<organism evidence="1">
    <name type="scientific">Caudovirales sp. ct7oE3</name>
    <dbReference type="NCBI Taxonomy" id="2826768"/>
    <lineage>
        <taxon>Viruses</taxon>
        <taxon>Duplodnaviria</taxon>
        <taxon>Heunggongvirae</taxon>
        <taxon>Uroviricota</taxon>
        <taxon>Caudoviricetes</taxon>
    </lineage>
</organism>
<reference evidence="1" key="1">
    <citation type="journal article" date="2021" name="Proc. Natl. Acad. Sci. U.S.A.">
        <title>A Catalog of Tens of Thousands of Viruses from Human Metagenomes Reveals Hidden Associations with Chronic Diseases.</title>
        <authorList>
            <person name="Tisza M.J."/>
            <person name="Buck C.B."/>
        </authorList>
    </citation>
    <scope>NUCLEOTIDE SEQUENCE</scope>
    <source>
        <strain evidence="1">Ct7oE3</strain>
    </source>
</reference>
<proteinExistence type="predicted"/>
<evidence type="ECO:0000313" key="1">
    <source>
        <dbReference type="EMBL" id="DAD75400.1"/>
    </source>
</evidence>
<protein>
    <submittedName>
        <fullName evidence="1">Uncharacterized protein</fullName>
    </submittedName>
</protein>
<accession>A0A8S5LZU5</accession>
<sequence>MKEYLKSMRSLKRERFHLLEEYKEEPAPHSPRFDEPKGQSISQITRFNDYMQKRELLQMRIQLFDQILDQFMLITFLLPARQRCILEVYMEAMTYEEMLTLLNEKYFISTSTYKRELPEICLGLSQYIDFHKKPSLEEINKQYLKNIQSLKDDR</sequence>
<dbReference type="EMBL" id="BK014781">
    <property type="protein sequence ID" value="DAD75400.1"/>
    <property type="molecule type" value="Genomic_DNA"/>
</dbReference>
<name>A0A8S5LZU5_9CAUD</name>